<feature type="compositionally biased region" description="Basic residues" evidence="1">
    <location>
        <begin position="103"/>
        <end position="125"/>
    </location>
</feature>
<protein>
    <submittedName>
        <fullName evidence="2">Uncharacterized protein</fullName>
    </submittedName>
</protein>
<keyword evidence="3" id="KW-1185">Reference proteome</keyword>
<name>A0ABQ9XYR1_9EUKA</name>
<feature type="region of interest" description="Disordered" evidence="1">
    <location>
        <begin position="1"/>
        <end position="28"/>
    </location>
</feature>
<feature type="compositionally biased region" description="Basic and acidic residues" evidence="1">
    <location>
        <begin position="89"/>
        <end position="99"/>
    </location>
</feature>
<sequence length="176" mass="19945">MRLSPSLRLLDYSPSSADTSEDDSEGSDDVVAKLMAVLDPCSVATHTFSLPLPSPHSFFTLPSSPNILLQTGRQVKDGGGMWTKAGRVVHKEERRRDKTTAMARKKRIRKTKTGRESQKRRRVRWRKEMRTAGEDDWKGEGEHQTRKCDGETGRSWMLDQQDASSKHGCEGEKEEE</sequence>
<evidence type="ECO:0000313" key="2">
    <source>
        <dbReference type="EMBL" id="KAK2956586.1"/>
    </source>
</evidence>
<organism evidence="2 3">
    <name type="scientific">Blattamonas nauphoetae</name>
    <dbReference type="NCBI Taxonomy" id="2049346"/>
    <lineage>
        <taxon>Eukaryota</taxon>
        <taxon>Metamonada</taxon>
        <taxon>Preaxostyla</taxon>
        <taxon>Oxymonadida</taxon>
        <taxon>Blattamonas</taxon>
    </lineage>
</organism>
<dbReference type="EMBL" id="JARBJD010000054">
    <property type="protein sequence ID" value="KAK2956586.1"/>
    <property type="molecule type" value="Genomic_DNA"/>
</dbReference>
<feature type="compositionally biased region" description="Basic and acidic residues" evidence="1">
    <location>
        <begin position="164"/>
        <end position="176"/>
    </location>
</feature>
<evidence type="ECO:0000256" key="1">
    <source>
        <dbReference type="SAM" id="MobiDB-lite"/>
    </source>
</evidence>
<comment type="caution">
    <text evidence="2">The sequence shown here is derived from an EMBL/GenBank/DDBJ whole genome shotgun (WGS) entry which is preliminary data.</text>
</comment>
<feature type="compositionally biased region" description="Basic and acidic residues" evidence="1">
    <location>
        <begin position="126"/>
        <end position="152"/>
    </location>
</feature>
<gene>
    <name evidence="2" type="ORF">BLNAU_8426</name>
</gene>
<feature type="region of interest" description="Disordered" evidence="1">
    <location>
        <begin position="89"/>
        <end position="176"/>
    </location>
</feature>
<dbReference type="Proteomes" id="UP001281761">
    <property type="component" value="Unassembled WGS sequence"/>
</dbReference>
<accession>A0ABQ9XYR1</accession>
<evidence type="ECO:0000313" key="3">
    <source>
        <dbReference type="Proteomes" id="UP001281761"/>
    </source>
</evidence>
<proteinExistence type="predicted"/>
<feature type="compositionally biased region" description="Acidic residues" evidence="1">
    <location>
        <begin position="19"/>
        <end position="28"/>
    </location>
</feature>
<reference evidence="2 3" key="1">
    <citation type="journal article" date="2022" name="bioRxiv">
        <title>Genomics of Preaxostyla Flagellates Illuminates Evolutionary Transitions and the Path Towards Mitochondrial Loss.</title>
        <authorList>
            <person name="Novak L.V.F."/>
            <person name="Treitli S.C."/>
            <person name="Pyrih J."/>
            <person name="Halakuc P."/>
            <person name="Pipaliya S.V."/>
            <person name="Vacek V."/>
            <person name="Brzon O."/>
            <person name="Soukal P."/>
            <person name="Eme L."/>
            <person name="Dacks J.B."/>
            <person name="Karnkowska A."/>
            <person name="Elias M."/>
            <person name="Hampl V."/>
        </authorList>
    </citation>
    <scope>NUCLEOTIDE SEQUENCE [LARGE SCALE GENOMIC DNA]</scope>
    <source>
        <strain evidence="2">NAU3</strain>
        <tissue evidence="2">Gut</tissue>
    </source>
</reference>